<evidence type="ECO:0000313" key="3">
    <source>
        <dbReference type="EMBL" id="MBB4054045.1"/>
    </source>
</evidence>
<keyword evidence="4" id="KW-1185">Reference proteome</keyword>
<accession>A0A7W6IQQ0</accession>
<proteinExistence type="predicted"/>
<dbReference type="InterPro" id="IPR035897">
    <property type="entry name" value="Toll_tir_struct_dom_sf"/>
</dbReference>
<gene>
    <name evidence="3" type="ORF">GGR20_003717</name>
</gene>
<dbReference type="GO" id="GO:0007165">
    <property type="term" value="P:signal transduction"/>
    <property type="evidence" value="ECO:0007669"/>
    <property type="project" value="InterPro"/>
</dbReference>
<protein>
    <recommendedName>
        <fullName evidence="2">TIR domain-containing protein</fullName>
    </recommendedName>
</protein>
<comment type="caution">
    <text evidence="3">The sequence shown here is derived from an EMBL/GenBank/DDBJ whole genome shotgun (WGS) entry which is preliminary data.</text>
</comment>
<evidence type="ECO:0000313" key="4">
    <source>
        <dbReference type="Proteomes" id="UP000547011"/>
    </source>
</evidence>
<dbReference type="Proteomes" id="UP000547011">
    <property type="component" value="Unassembled WGS sequence"/>
</dbReference>
<dbReference type="RefSeq" id="WP_183312780.1">
    <property type="nucleotide sequence ID" value="NZ_JACIEW010000018.1"/>
</dbReference>
<name>A0A7W6IQQ0_9HYPH</name>
<dbReference type="SUPFAM" id="SSF52200">
    <property type="entry name" value="Toll/Interleukin receptor TIR domain"/>
    <property type="match status" value="1"/>
</dbReference>
<keyword evidence="1" id="KW-0175">Coiled coil</keyword>
<feature type="coiled-coil region" evidence="1">
    <location>
        <begin position="174"/>
        <end position="211"/>
    </location>
</feature>
<dbReference type="AlphaFoldDB" id="A0A7W6IQQ0"/>
<sequence>MADIFISHATDDKPLVEKFVSFLKEAIGVPAKSIFCSSIGGHDVPLTVDFNDYMKEKIQKPKLVITFMTPRYTESWFCMMELGAAWSKSLHTLPIVVPPTQFDVVTRTLGLKQAWSIENHEKLIDLRQLIHGLGIQLEHRTEQDWEKKKTAWKSDLKTQLKKLKPASNVGAAEYEALKKSLEEVENERDNLDQLYQEAQAEIAAVSALKDKEDLKQHKKSKAGADPEMEFDAVMADVNDSKPPRLSQPFFLNMIMDRYGKASRIRNNTMDDEEDVNAAIKYNVIDTDVPHDFLWNSKRLKKVAAALKAVEEFMDDPANSDFIDELEELGKVTDYTDQEFWEDNL</sequence>
<evidence type="ECO:0000259" key="2">
    <source>
        <dbReference type="PROSITE" id="PS50104"/>
    </source>
</evidence>
<evidence type="ECO:0000256" key="1">
    <source>
        <dbReference type="SAM" id="Coils"/>
    </source>
</evidence>
<dbReference type="EMBL" id="JACIEW010000018">
    <property type="protein sequence ID" value="MBB4054045.1"/>
    <property type="molecule type" value="Genomic_DNA"/>
</dbReference>
<organism evidence="3 4">
    <name type="scientific">Devosia subaequoris</name>
    <dbReference type="NCBI Taxonomy" id="395930"/>
    <lineage>
        <taxon>Bacteria</taxon>
        <taxon>Pseudomonadati</taxon>
        <taxon>Pseudomonadota</taxon>
        <taxon>Alphaproteobacteria</taxon>
        <taxon>Hyphomicrobiales</taxon>
        <taxon>Devosiaceae</taxon>
        <taxon>Devosia</taxon>
    </lineage>
</organism>
<dbReference type="Pfam" id="PF13676">
    <property type="entry name" value="TIR_2"/>
    <property type="match status" value="1"/>
</dbReference>
<feature type="domain" description="TIR" evidence="2">
    <location>
        <begin position="1"/>
        <end position="130"/>
    </location>
</feature>
<dbReference type="Gene3D" id="3.40.50.10140">
    <property type="entry name" value="Toll/interleukin-1 receptor homology (TIR) domain"/>
    <property type="match status" value="1"/>
</dbReference>
<dbReference type="InterPro" id="IPR000157">
    <property type="entry name" value="TIR_dom"/>
</dbReference>
<reference evidence="3 4" key="1">
    <citation type="submission" date="2020-08" db="EMBL/GenBank/DDBJ databases">
        <title>Genomic Encyclopedia of Type Strains, Phase IV (KMG-IV): sequencing the most valuable type-strain genomes for metagenomic binning, comparative biology and taxonomic classification.</title>
        <authorList>
            <person name="Goeker M."/>
        </authorList>
    </citation>
    <scope>NUCLEOTIDE SEQUENCE [LARGE SCALE GENOMIC DNA]</scope>
    <source>
        <strain evidence="3 4">DSM 23447</strain>
    </source>
</reference>
<dbReference type="PROSITE" id="PS50104">
    <property type="entry name" value="TIR"/>
    <property type="match status" value="1"/>
</dbReference>